<reference evidence="2" key="2">
    <citation type="submission" date="2020-04" db="EMBL/GenBank/DDBJ databases">
        <authorList>
            <person name="Santos R.A.C."/>
            <person name="Steenwyk J.L."/>
            <person name="Rivero-Menendez O."/>
            <person name="Mead M.E."/>
            <person name="Silva L.P."/>
            <person name="Bastos R.W."/>
            <person name="Alastruey-Izquierdo A."/>
            <person name="Goldman G.H."/>
            <person name="Rokas A."/>
        </authorList>
    </citation>
    <scope>NUCLEOTIDE SEQUENCE</scope>
    <source>
        <strain evidence="2">CNM-CM6805</strain>
    </source>
</reference>
<dbReference type="EMBL" id="JAAAPX010000006">
    <property type="protein sequence ID" value="KAF4244432.1"/>
    <property type="molecule type" value="Genomic_DNA"/>
</dbReference>
<evidence type="ECO:0000313" key="3">
    <source>
        <dbReference type="Proteomes" id="UP000653565"/>
    </source>
</evidence>
<sequence>MEVDYMELRKGAIAEAKKTTLKGKLTMTDLSVVKLMDVIRKVDWNYPWEVQEQGQGQEQQQPVIRPLETTAHSSALLLQERGIKPRSACDLCIKTKNKPFQSCVCAPAFRRHALRLGACANCIWHGREAHCSLRRDFVAAGGKKWMFTLDLIVLHAGGLLVSEGIGRRLKGLPVPVTRQSMSRTPTAITSRKGKATSSKSAPASTTGRRRQRQPPLTESKVESSRRLVGSISTNVLGKRPAASSSTEPEPELEPRTKRTRHAKDCDDLVPWPCTSASWNDPDALKIIYSDLRRHMCAVKRRIEELDETAP</sequence>
<dbReference type="Proteomes" id="UP000653565">
    <property type="component" value="Unassembled WGS sequence"/>
</dbReference>
<gene>
    <name evidence="2" type="ORF">CNMCM6805_008684</name>
</gene>
<protein>
    <submittedName>
        <fullName evidence="2">Uncharacterized protein</fullName>
    </submittedName>
</protein>
<evidence type="ECO:0000256" key="1">
    <source>
        <dbReference type="SAM" id="MobiDB-lite"/>
    </source>
</evidence>
<dbReference type="AlphaFoldDB" id="A0A8H4GNC0"/>
<proteinExistence type="predicted"/>
<organism evidence="2 3">
    <name type="scientific">Aspergillus fumigatiaffinis</name>
    <dbReference type="NCBI Taxonomy" id="340414"/>
    <lineage>
        <taxon>Eukaryota</taxon>
        <taxon>Fungi</taxon>
        <taxon>Dikarya</taxon>
        <taxon>Ascomycota</taxon>
        <taxon>Pezizomycotina</taxon>
        <taxon>Eurotiomycetes</taxon>
        <taxon>Eurotiomycetidae</taxon>
        <taxon>Eurotiales</taxon>
        <taxon>Aspergillaceae</taxon>
        <taxon>Aspergillus</taxon>
        <taxon>Aspergillus subgen. Fumigati</taxon>
    </lineage>
</organism>
<feature type="compositionally biased region" description="Low complexity" evidence="1">
    <location>
        <begin position="195"/>
        <end position="206"/>
    </location>
</feature>
<dbReference type="OrthoDB" id="4511014at2759"/>
<evidence type="ECO:0000313" key="2">
    <source>
        <dbReference type="EMBL" id="KAF4244432.1"/>
    </source>
</evidence>
<reference evidence="2" key="1">
    <citation type="journal article" date="2020" name="bioRxiv">
        <title>Genomic and phenotypic heterogeneity of clinical isolates of the human pathogens Aspergillus fumigatus, Aspergillus lentulus and Aspergillus fumigatiaffinis.</title>
        <authorList>
            <person name="dos Santos R.A.C."/>
            <person name="Steenwyk J.L."/>
            <person name="Rivero-Menendez O."/>
            <person name="Mead M.E."/>
            <person name="Silva L.P."/>
            <person name="Bastos R.W."/>
            <person name="Alastruey-Izquierdo A."/>
            <person name="Goldman G.H."/>
            <person name="Rokas A."/>
        </authorList>
    </citation>
    <scope>NUCLEOTIDE SEQUENCE</scope>
    <source>
        <strain evidence="2">CNM-CM6805</strain>
    </source>
</reference>
<feature type="compositionally biased region" description="Polar residues" evidence="1">
    <location>
        <begin position="177"/>
        <end position="189"/>
    </location>
</feature>
<feature type="compositionally biased region" description="Basic and acidic residues" evidence="1">
    <location>
        <begin position="252"/>
        <end position="263"/>
    </location>
</feature>
<dbReference type="Pfam" id="PF12511">
    <property type="entry name" value="DUF3716"/>
    <property type="match status" value="1"/>
</dbReference>
<feature type="region of interest" description="Disordered" evidence="1">
    <location>
        <begin position="176"/>
        <end position="263"/>
    </location>
</feature>
<name>A0A8H4GNC0_9EURO</name>
<comment type="caution">
    <text evidence="2">The sequence shown here is derived from an EMBL/GenBank/DDBJ whole genome shotgun (WGS) entry which is preliminary data.</text>
</comment>
<accession>A0A8H4GNC0</accession>
<keyword evidence="3" id="KW-1185">Reference proteome</keyword>
<dbReference type="InterPro" id="IPR022190">
    <property type="entry name" value="DUF3716"/>
</dbReference>